<gene>
    <name evidence="2" type="ORF">GTQ55_07815</name>
    <name evidence="1" type="ORF">HNQ53_000826</name>
</gene>
<sequence length="143" mass="16004">MDLMWTIENAGSPAGTTSEDSSERVIHSASLEVTSDEKMQQAIDACIDKACGLLENNIQDDSRYMLFGWNVDTSTLTIVVTDDEKEHDSRNVVQCQFTATDESLDPEDIHYWIKDCLTTCAPFLQYSLIAAFHQESRASCTLL</sequence>
<keyword evidence="3" id="KW-1185">Reference proteome</keyword>
<dbReference type="Proteomes" id="UP000464675">
    <property type="component" value="Chromosome"/>
</dbReference>
<protein>
    <submittedName>
        <fullName evidence="1">Uncharacterized protein</fullName>
    </submittedName>
</protein>
<evidence type="ECO:0000313" key="1">
    <source>
        <dbReference type="EMBL" id="MBB5210638.1"/>
    </source>
</evidence>
<evidence type="ECO:0000313" key="2">
    <source>
        <dbReference type="EMBL" id="QHQ38900.1"/>
    </source>
</evidence>
<accession>A0A6P1TBE1</accession>
<dbReference type="RefSeq" id="WP_161858227.1">
    <property type="nucleotide sequence ID" value="NZ_CP047491.1"/>
</dbReference>
<proteinExistence type="predicted"/>
<dbReference type="EMBL" id="CP047491">
    <property type="protein sequence ID" value="QHQ38900.1"/>
    <property type="molecule type" value="Genomic_DNA"/>
</dbReference>
<dbReference type="Proteomes" id="UP000563601">
    <property type="component" value="Unassembled WGS sequence"/>
</dbReference>
<dbReference type="EMBL" id="JACHHR010000001">
    <property type="protein sequence ID" value="MBB5210638.1"/>
    <property type="molecule type" value="Genomic_DNA"/>
</dbReference>
<evidence type="ECO:0000313" key="4">
    <source>
        <dbReference type="Proteomes" id="UP000563601"/>
    </source>
</evidence>
<name>A0A6P1TBE1_9GAMM</name>
<reference evidence="1 4" key="2">
    <citation type="submission" date="2020-08" db="EMBL/GenBank/DDBJ databases">
        <title>Genomic Encyclopedia of Type Strains, Phase IV (KMG-IV): sequencing the most valuable type-strain genomes for metagenomic binning, comparative biology and taxonomic classification.</title>
        <authorList>
            <person name="Goeker M."/>
        </authorList>
    </citation>
    <scope>NUCLEOTIDE SEQUENCE [LARGE SCALE GENOMIC DNA]</scope>
    <source>
        <strain evidence="1 4">DSM 11525</strain>
    </source>
</reference>
<dbReference type="AlphaFoldDB" id="A0A6P1TBE1"/>
<reference evidence="2 3" key="1">
    <citation type="submission" date="2020-01" db="EMBL/GenBank/DDBJ databases">
        <title>The possibility of degradation of plastic by Microbulbifer hydrolyticus IRE-31.</title>
        <authorList>
            <person name="Liu L."/>
        </authorList>
    </citation>
    <scope>NUCLEOTIDE SEQUENCE [LARGE SCALE GENOMIC DNA]</scope>
    <source>
        <strain evidence="2 3">IRE-31</strain>
    </source>
</reference>
<evidence type="ECO:0000313" key="3">
    <source>
        <dbReference type="Proteomes" id="UP000464675"/>
    </source>
</evidence>
<organism evidence="1 4">
    <name type="scientific">Microbulbifer hydrolyticus</name>
    <dbReference type="NCBI Taxonomy" id="48074"/>
    <lineage>
        <taxon>Bacteria</taxon>
        <taxon>Pseudomonadati</taxon>
        <taxon>Pseudomonadota</taxon>
        <taxon>Gammaproteobacteria</taxon>
        <taxon>Cellvibrionales</taxon>
        <taxon>Microbulbiferaceae</taxon>
        <taxon>Microbulbifer</taxon>
    </lineage>
</organism>
<dbReference type="OrthoDB" id="6089704at2"/>